<gene>
    <name evidence="1" type="ORF">F4821DRAFT_183026</name>
</gene>
<name>A0ACC0CU24_9PEZI</name>
<proteinExistence type="predicted"/>
<dbReference type="EMBL" id="MU394346">
    <property type="protein sequence ID" value="KAI6083841.1"/>
    <property type="molecule type" value="Genomic_DNA"/>
</dbReference>
<evidence type="ECO:0000313" key="2">
    <source>
        <dbReference type="Proteomes" id="UP001497680"/>
    </source>
</evidence>
<accession>A0ACC0CU24</accession>
<reference evidence="1 2" key="1">
    <citation type="journal article" date="2022" name="New Phytol.">
        <title>Ecological generalism drives hyperdiversity of secondary metabolite gene clusters in xylarialean endophytes.</title>
        <authorList>
            <person name="Franco M.E.E."/>
            <person name="Wisecaver J.H."/>
            <person name="Arnold A.E."/>
            <person name="Ju Y.M."/>
            <person name="Slot J.C."/>
            <person name="Ahrendt S."/>
            <person name="Moore L.P."/>
            <person name="Eastman K.E."/>
            <person name="Scott K."/>
            <person name="Konkel Z."/>
            <person name="Mondo S.J."/>
            <person name="Kuo A."/>
            <person name="Hayes R.D."/>
            <person name="Haridas S."/>
            <person name="Andreopoulos B."/>
            <person name="Riley R."/>
            <person name="LaButti K."/>
            <person name="Pangilinan J."/>
            <person name="Lipzen A."/>
            <person name="Amirebrahimi M."/>
            <person name="Yan J."/>
            <person name="Adam C."/>
            <person name="Keymanesh K."/>
            <person name="Ng V."/>
            <person name="Louie K."/>
            <person name="Northen T."/>
            <person name="Drula E."/>
            <person name="Henrissat B."/>
            <person name="Hsieh H.M."/>
            <person name="Youens-Clark K."/>
            <person name="Lutzoni F."/>
            <person name="Miadlikowska J."/>
            <person name="Eastwood D.C."/>
            <person name="Hamelin R.C."/>
            <person name="Grigoriev I.V."/>
            <person name="U'Ren J.M."/>
        </authorList>
    </citation>
    <scope>NUCLEOTIDE SEQUENCE [LARGE SCALE GENOMIC DNA]</scope>
    <source>
        <strain evidence="1 2">ER1909</strain>
    </source>
</reference>
<organism evidence="1 2">
    <name type="scientific">Hypoxylon rubiginosum</name>
    <dbReference type="NCBI Taxonomy" id="110542"/>
    <lineage>
        <taxon>Eukaryota</taxon>
        <taxon>Fungi</taxon>
        <taxon>Dikarya</taxon>
        <taxon>Ascomycota</taxon>
        <taxon>Pezizomycotina</taxon>
        <taxon>Sordariomycetes</taxon>
        <taxon>Xylariomycetidae</taxon>
        <taxon>Xylariales</taxon>
        <taxon>Hypoxylaceae</taxon>
        <taxon>Hypoxylon</taxon>
    </lineage>
</organism>
<dbReference type="Proteomes" id="UP001497680">
    <property type="component" value="Unassembled WGS sequence"/>
</dbReference>
<evidence type="ECO:0000313" key="1">
    <source>
        <dbReference type="EMBL" id="KAI6083841.1"/>
    </source>
</evidence>
<protein>
    <submittedName>
        <fullName evidence="1">Cytochrome P450</fullName>
    </submittedName>
</protein>
<comment type="caution">
    <text evidence="1">The sequence shown here is derived from an EMBL/GenBank/DDBJ whole genome shotgun (WGS) entry which is preliminary data.</text>
</comment>
<keyword evidence="2" id="KW-1185">Reference proteome</keyword>
<sequence>MVLTKELVGIAAYAAYLLVPCFFIVAIYRTRLHPLKEYPGPVLAKLTDCYGGYQAIAQRTHLDIWQNHMQYGPVIRYGPNRLLFNSATAVQDIYQNQNFTKSHLYVLSRLGGGSSLFSTMDKDHHRHKRQLYAQALSDRSTRMFEPTVLEHLDVFLKLILKSCDSSTPVEMTTQCQYLGFDVIGSLALGQRLNLQTEEKNRVILRLLIAAKTQVNILMHLPAFRFLSPVLQALPSRQSRQFVSALTDVFTARQAQESEQQDLYSILSGPATEGIFENIMGEIIFFMTTGGTPPATVVSALFFYLCRYPECYKALTHEIRSTFSSGKEIRSGPHLASCRYLRACIDESMRINPPSLATLWREQTQDSRGPVTVDRHVVPRGTQVGVNIYALHHNEEYFPDPFAFRPERWLETAGSDDSARSKSQKAFIPFIVGPRACAGKATLYLEVSLAIAKMLWYFDFESAPGPLGKVGEGEPGNTRGRHRVDEFQMFDVFNSHNHGPNLLFRTRGDFYSDLV</sequence>